<reference evidence="1 2" key="1">
    <citation type="journal article" date="2022" name="bioRxiv">
        <title>The genome of the oomycete Peronosclerospora sorghi, a cosmopolitan pathogen of maize and sorghum, is inflated with dispersed pseudogenes.</title>
        <authorList>
            <person name="Fletcher K."/>
            <person name="Martin F."/>
            <person name="Isakeit T."/>
            <person name="Cavanaugh K."/>
            <person name="Magill C."/>
            <person name="Michelmore R."/>
        </authorList>
    </citation>
    <scope>NUCLEOTIDE SEQUENCE [LARGE SCALE GENOMIC DNA]</scope>
    <source>
        <strain evidence="1">P6</strain>
    </source>
</reference>
<protein>
    <submittedName>
        <fullName evidence="1">Uncharacterized protein</fullName>
    </submittedName>
</protein>
<organism evidence="1 2">
    <name type="scientific">Peronosclerospora sorghi</name>
    <dbReference type="NCBI Taxonomy" id="230839"/>
    <lineage>
        <taxon>Eukaryota</taxon>
        <taxon>Sar</taxon>
        <taxon>Stramenopiles</taxon>
        <taxon>Oomycota</taxon>
        <taxon>Peronosporomycetes</taxon>
        <taxon>Peronosporales</taxon>
        <taxon>Peronosporaceae</taxon>
        <taxon>Peronosclerospora</taxon>
    </lineage>
</organism>
<sequence length="76" mass="8710">MKYQDLTKRVEGYEINTRHPEPAGKYLRSALDSSRAATQKLKTQGQDLSERTVPVAIDDMQEVRSHSVENGKSYIW</sequence>
<evidence type="ECO:0000313" key="2">
    <source>
        <dbReference type="Proteomes" id="UP001163321"/>
    </source>
</evidence>
<evidence type="ECO:0000313" key="1">
    <source>
        <dbReference type="EMBL" id="KAI9911887.1"/>
    </source>
</evidence>
<comment type="caution">
    <text evidence="1">The sequence shown here is derived from an EMBL/GenBank/DDBJ whole genome shotgun (WGS) entry which is preliminary data.</text>
</comment>
<accession>A0ACC0VZF5</accession>
<keyword evidence="2" id="KW-1185">Reference proteome</keyword>
<dbReference type="EMBL" id="CM047584">
    <property type="protein sequence ID" value="KAI9911887.1"/>
    <property type="molecule type" value="Genomic_DNA"/>
</dbReference>
<name>A0ACC0VZF5_9STRA</name>
<gene>
    <name evidence="1" type="ORF">PsorP6_008950</name>
</gene>
<proteinExistence type="predicted"/>
<dbReference type="Proteomes" id="UP001163321">
    <property type="component" value="Chromosome 5"/>
</dbReference>